<evidence type="ECO:0000313" key="5">
    <source>
        <dbReference type="Proteomes" id="UP000218332"/>
    </source>
</evidence>
<dbReference type="Gene3D" id="3.30.160.670">
    <property type="match status" value="1"/>
</dbReference>
<evidence type="ECO:0000256" key="1">
    <source>
        <dbReference type="SAM" id="SignalP"/>
    </source>
</evidence>
<name>A0A2A2I245_9GAMM</name>
<keyword evidence="1" id="KW-0732">Signal</keyword>
<keyword evidence="5" id="KW-1185">Reference proteome</keyword>
<dbReference type="Pfam" id="PF13590">
    <property type="entry name" value="DUF4136"/>
    <property type="match status" value="1"/>
</dbReference>
<evidence type="ECO:0000259" key="2">
    <source>
        <dbReference type="Pfam" id="PF13590"/>
    </source>
</evidence>
<protein>
    <submittedName>
        <fullName evidence="4">Uncharacterized protein DUF4136</fullName>
    </submittedName>
</protein>
<gene>
    <name evidence="4" type="ORF">C8D92_10640</name>
    <name evidence="3" type="ORF">CF392_09100</name>
</gene>
<dbReference type="InterPro" id="IPR025411">
    <property type="entry name" value="DUF4136"/>
</dbReference>
<accession>A0A2A2I245</accession>
<feature type="domain" description="DUF4136" evidence="2">
    <location>
        <begin position="21"/>
        <end position="175"/>
    </location>
</feature>
<dbReference type="OrthoDB" id="329837at2"/>
<feature type="signal peptide" evidence="1">
    <location>
        <begin position="1"/>
        <end position="19"/>
    </location>
</feature>
<comment type="caution">
    <text evidence="3">The sequence shown here is derived from an EMBL/GenBank/DDBJ whole genome shotgun (WGS) entry which is preliminary data.</text>
</comment>
<organism evidence="3 5">
    <name type="scientific">Tamilnaduibacter salinus</name>
    <dbReference type="NCBI Taxonomy" id="1484056"/>
    <lineage>
        <taxon>Bacteria</taxon>
        <taxon>Pseudomonadati</taxon>
        <taxon>Pseudomonadota</taxon>
        <taxon>Gammaproteobacteria</taxon>
        <taxon>Pseudomonadales</taxon>
        <taxon>Marinobacteraceae</taxon>
        <taxon>Tamilnaduibacter</taxon>
    </lineage>
</organism>
<dbReference type="EMBL" id="QEKQ01000006">
    <property type="protein sequence ID" value="PVY75780.1"/>
    <property type="molecule type" value="Genomic_DNA"/>
</dbReference>
<dbReference type="RefSeq" id="WP_095611144.1">
    <property type="nucleotide sequence ID" value="NZ_NMPM01000048.1"/>
</dbReference>
<sequence length="180" mass="20032">MRAVLSLIMVFWLAGCASLATTDYDVAAPFDDYQTWRFASASDESGKPGVVGLDDARIRDAIETAMAGESLSLAEAGPTDLMVRYRIEQKQRLETDGFSYGLGLGRGNFGFGLSFPPRVEEVKEGKLVVELVDRARNQVIWKGIGRRYLNEDQSPETRRDVIDEVIRAMFERYPPDGSDA</sequence>
<dbReference type="Proteomes" id="UP000218332">
    <property type="component" value="Unassembled WGS sequence"/>
</dbReference>
<proteinExistence type="predicted"/>
<dbReference type="EMBL" id="NMPM01000048">
    <property type="protein sequence ID" value="PAV25799.1"/>
    <property type="molecule type" value="Genomic_DNA"/>
</dbReference>
<reference evidence="3 5" key="1">
    <citation type="submission" date="2017-07" db="EMBL/GenBank/DDBJ databases">
        <title>Tamlnaduibacter salinus (Mi-7) genome sequencing.</title>
        <authorList>
            <person name="Verma A."/>
            <person name="Krishnamurthi S."/>
        </authorList>
    </citation>
    <scope>NUCLEOTIDE SEQUENCE [LARGE SCALE GENOMIC DNA]</scope>
    <source>
        <strain evidence="3 5">Mi-7</strain>
    </source>
</reference>
<reference evidence="4 6" key="2">
    <citation type="submission" date="2018-04" db="EMBL/GenBank/DDBJ databases">
        <title>Genomic Encyclopedia of Type Strains, Phase IV (KMG-IV): sequencing the most valuable type-strain genomes for metagenomic binning, comparative biology and taxonomic classification.</title>
        <authorList>
            <person name="Goeker M."/>
        </authorList>
    </citation>
    <scope>NUCLEOTIDE SEQUENCE [LARGE SCALE GENOMIC DNA]</scope>
    <source>
        <strain evidence="4 6">DSM 28688</strain>
    </source>
</reference>
<evidence type="ECO:0000313" key="4">
    <source>
        <dbReference type="EMBL" id="PVY75780.1"/>
    </source>
</evidence>
<dbReference type="Proteomes" id="UP000245887">
    <property type="component" value="Unassembled WGS sequence"/>
</dbReference>
<feature type="chain" id="PRO_5033298861" evidence="1">
    <location>
        <begin position="20"/>
        <end position="180"/>
    </location>
</feature>
<dbReference type="AlphaFoldDB" id="A0A2A2I245"/>
<dbReference type="PROSITE" id="PS51257">
    <property type="entry name" value="PROKAR_LIPOPROTEIN"/>
    <property type="match status" value="1"/>
</dbReference>
<evidence type="ECO:0000313" key="6">
    <source>
        <dbReference type="Proteomes" id="UP000245887"/>
    </source>
</evidence>
<evidence type="ECO:0000313" key="3">
    <source>
        <dbReference type="EMBL" id="PAV25799.1"/>
    </source>
</evidence>